<sequence>VNRPSGSGPASGGGRFQCVAGLGWRLVGVEQYNLGGWREVGRHGLGDPCAYPVCARITRDVPEWEDQDAGPVEQLSEGQRRFLACASYGGREDEQPDDGAELYFTEGFTHGL</sequence>
<organism evidence="1">
    <name type="scientific">marine metagenome</name>
    <dbReference type="NCBI Taxonomy" id="408172"/>
    <lineage>
        <taxon>unclassified sequences</taxon>
        <taxon>metagenomes</taxon>
        <taxon>ecological metagenomes</taxon>
    </lineage>
</organism>
<protein>
    <submittedName>
        <fullName evidence="1">Uncharacterized protein</fullName>
    </submittedName>
</protein>
<gene>
    <name evidence="1" type="ORF">METZ01_LOCUS54361</name>
</gene>
<dbReference type="AlphaFoldDB" id="A0A381SGR2"/>
<accession>A0A381SGR2</accession>
<dbReference type="EMBL" id="UINC01002910">
    <property type="protein sequence ID" value="SVA01507.1"/>
    <property type="molecule type" value="Genomic_DNA"/>
</dbReference>
<evidence type="ECO:0000313" key="1">
    <source>
        <dbReference type="EMBL" id="SVA01507.1"/>
    </source>
</evidence>
<name>A0A381SGR2_9ZZZZ</name>
<reference evidence="1" key="1">
    <citation type="submission" date="2018-05" db="EMBL/GenBank/DDBJ databases">
        <authorList>
            <person name="Lanie J.A."/>
            <person name="Ng W.-L."/>
            <person name="Kazmierczak K.M."/>
            <person name="Andrzejewski T.M."/>
            <person name="Davidsen T.M."/>
            <person name="Wayne K.J."/>
            <person name="Tettelin H."/>
            <person name="Glass J.I."/>
            <person name="Rusch D."/>
            <person name="Podicherti R."/>
            <person name="Tsui H.-C.T."/>
            <person name="Winkler M.E."/>
        </authorList>
    </citation>
    <scope>NUCLEOTIDE SEQUENCE</scope>
</reference>
<feature type="non-terminal residue" evidence="1">
    <location>
        <position position="1"/>
    </location>
</feature>
<proteinExistence type="predicted"/>